<evidence type="ECO:0000256" key="1">
    <source>
        <dbReference type="SAM" id="Phobius"/>
    </source>
</evidence>
<dbReference type="EMBL" id="CYXZ01000001">
    <property type="protein sequence ID" value="CUM69910.1"/>
    <property type="molecule type" value="Genomic_DNA"/>
</dbReference>
<name>A0A173QWA0_9FIRM</name>
<keyword evidence="1" id="KW-0472">Membrane</keyword>
<protein>
    <submittedName>
        <fullName evidence="2">Uncharacterized protein</fullName>
    </submittedName>
</protein>
<dbReference type="AlphaFoldDB" id="A0A173QWA0"/>
<evidence type="ECO:0000313" key="3">
    <source>
        <dbReference type="Proteomes" id="UP000095350"/>
    </source>
</evidence>
<evidence type="ECO:0000313" key="2">
    <source>
        <dbReference type="EMBL" id="CUM69910.1"/>
    </source>
</evidence>
<dbReference type="GeneID" id="61435436"/>
<accession>A0A173QWA0</accession>
<proteinExistence type="predicted"/>
<keyword evidence="1" id="KW-1133">Transmembrane helix</keyword>
<keyword evidence="1" id="KW-0812">Transmembrane</keyword>
<gene>
    <name evidence="2" type="ORF">ERS852572_00024</name>
</gene>
<organism evidence="2 3">
    <name type="scientific">Roseburia intestinalis</name>
    <dbReference type="NCBI Taxonomy" id="166486"/>
    <lineage>
        <taxon>Bacteria</taxon>
        <taxon>Bacillati</taxon>
        <taxon>Bacillota</taxon>
        <taxon>Clostridia</taxon>
        <taxon>Lachnospirales</taxon>
        <taxon>Lachnospiraceae</taxon>
        <taxon>Roseburia</taxon>
    </lineage>
</organism>
<dbReference type="RefSeq" id="WP_006856964.1">
    <property type="nucleotide sequence ID" value="NZ_CABIYH010000001.1"/>
</dbReference>
<feature type="transmembrane region" description="Helical" evidence="1">
    <location>
        <begin position="7"/>
        <end position="26"/>
    </location>
</feature>
<reference evidence="2 3" key="1">
    <citation type="submission" date="2015-09" db="EMBL/GenBank/DDBJ databases">
        <authorList>
            <consortium name="Pathogen Informatics"/>
        </authorList>
    </citation>
    <scope>NUCLEOTIDE SEQUENCE [LARGE SCALE GENOMIC DNA]</scope>
    <source>
        <strain evidence="2 3">2789STDY5834960</strain>
    </source>
</reference>
<sequence>MEDIIEEFGSGFLTITVTLFLVGYWYENMRQGGAVYEFVQQFLNCICGG</sequence>
<dbReference type="PaxDb" id="166486-ERS852572_00024"/>
<dbReference type="STRING" id="166486.ERS852572_00024"/>
<dbReference type="Proteomes" id="UP000095350">
    <property type="component" value="Unassembled WGS sequence"/>
</dbReference>